<dbReference type="PANTHER" id="PTHR10693">
    <property type="entry name" value="RAS GTPASE-ACTIVATING PROTEIN-BINDING PROTEIN"/>
    <property type="match status" value="1"/>
</dbReference>
<protein>
    <recommendedName>
        <fullName evidence="2">NTF2 domain-containing protein</fullName>
    </recommendedName>
</protein>
<dbReference type="InterPro" id="IPR032710">
    <property type="entry name" value="NTF2-like_dom_sf"/>
</dbReference>
<evidence type="ECO:0000313" key="3">
    <source>
        <dbReference type="EMBL" id="JAD78273.1"/>
    </source>
</evidence>
<sequence length="105" mass="11798">MAGQAGCPVNHPISPHVISGVFVQQYYHILHEQPEQVHKFYQDSSIIARPDPDGTMVSVTTLSDINKKNFVCGLQELLNSDRDCRCTVISQGWGADCCYWIIDFI</sequence>
<dbReference type="EMBL" id="GBRH01219622">
    <property type="protein sequence ID" value="JAD78273.1"/>
    <property type="molecule type" value="Transcribed_RNA"/>
</dbReference>
<dbReference type="InterPro" id="IPR039539">
    <property type="entry name" value="Ras_GTPase_bind_prot"/>
</dbReference>
<dbReference type="GO" id="GO:0005829">
    <property type="term" value="C:cytosol"/>
    <property type="evidence" value="ECO:0007669"/>
    <property type="project" value="TreeGrafter"/>
</dbReference>
<accession>A0A0A9CV08</accession>
<dbReference type="GO" id="GO:0003729">
    <property type="term" value="F:mRNA binding"/>
    <property type="evidence" value="ECO:0007669"/>
    <property type="project" value="TreeGrafter"/>
</dbReference>
<keyword evidence="1" id="KW-0694">RNA-binding</keyword>
<dbReference type="InterPro" id="IPR018222">
    <property type="entry name" value="Nuclear_transport_factor_2_euk"/>
</dbReference>
<dbReference type="PANTHER" id="PTHR10693:SF75">
    <property type="entry name" value="NUCLEAR TRANSPORT FACTOR 2"/>
    <property type="match status" value="1"/>
</dbReference>
<evidence type="ECO:0000259" key="2">
    <source>
        <dbReference type="PROSITE" id="PS50177"/>
    </source>
</evidence>
<dbReference type="Pfam" id="PF02136">
    <property type="entry name" value="NTF2"/>
    <property type="match status" value="1"/>
</dbReference>
<dbReference type="InterPro" id="IPR002075">
    <property type="entry name" value="NTF2_dom"/>
</dbReference>
<dbReference type="SUPFAM" id="SSF54427">
    <property type="entry name" value="NTF2-like"/>
    <property type="match status" value="1"/>
</dbReference>
<dbReference type="PROSITE" id="PS50177">
    <property type="entry name" value="NTF2_DOMAIN"/>
    <property type="match status" value="1"/>
</dbReference>
<reference evidence="3" key="1">
    <citation type="submission" date="2014-09" db="EMBL/GenBank/DDBJ databases">
        <authorList>
            <person name="Magalhaes I.L.F."/>
            <person name="Oliveira U."/>
            <person name="Santos F.R."/>
            <person name="Vidigal T.H.D.A."/>
            <person name="Brescovit A.D."/>
            <person name="Santos A.J."/>
        </authorList>
    </citation>
    <scope>NUCLEOTIDE SEQUENCE</scope>
    <source>
        <tissue evidence="3">Shoot tissue taken approximately 20 cm above the soil surface</tissue>
    </source>
</reference>
<name>A0A0A9CV08_ARUDO</name>
<dbReference type="Gene3D" id="3.10.450.50">
    <property type="match status" value="1"/>
</dbReference>
<reference evidence="3" key="2">
    <citation type="journal article" date="2015" name="Data Brief">
        <title>Shoot transcriptome of the giant reed, Arundo donax.</title>
        <authorList>
            <person name="Barrero R.A."/>
            <person name="Guerrero F.D."/>
            <person name="Moolhuijzen P."/>
            <person name="Goolsby J.A."/>
            <person name="Tidwell J."/>
            <person name="Bellgard S.E."/>
            <person name="Bellgard M.I."/>
        </authorList>
    </citation>
    <scope>NUCLEOTIDE SEQUENCE</scope>
    <source>
        <tissue evidence="3">Shoot tissue taken approximately 20 cm above the soil surface</tissue>
    </source>
</reference>
<proteinExistence type="predicted"/>
<evidence type="ECO:0000256" key="1">
    <source>
        <dbReference type="ARBA" id="ARBA00022884"/>
    </source>
</evidence>
<feature type="domain" description="NTF2" evidence="2">
    <location>
        <begin position="18"/>
        <end position="68"/>
    </location>
</feature>
<organism evidence="3">
    <name type="scientific">Arundo donax</name>
    <name type="common">Giant reed</name>
    <name type="synonym">Donax arundinaceus</name>
    <dbReference type="NCBI Taxonomy" id="35708"/>
    <lineage>
        <taxon>Eukaryota</taxon>
        <taxon>Viridiplantae</taxon>
        <taxon>Streptophyta</taxon>
        <taxon>Embryophyta</taxon>
        <taxon>Tracheophyta</taxon>
        <taxon>Spermatophyta</taxon>
        <taxon>Magnoliopsida</taxon>
        <taxon>Liliopsida</taxon>
        <taxon>Poales</taxon>
        <taxon>Poaceae</taxon>
        <taxon>PACMAD clade</taxon>
        <taxon>Arundinoideae</taxon>
        <taxon>Arundineae</taxon>
        <taxon>Arundo</taxon>
    </lineage>
</organism>
<dbReference type="GO" id="GO:1990904">
    <property type="term" value="C:ribonucleoprotein complex"/>
    <property type="evidence" value="ECO:0007669"/>
    <property type="project" value="TreeGrafter"/>
</dbReference>
<dbReference type="AlphaFoldDB" id="A0A0A9CV08"/>